<evidence type="ECO:0000256" key="5">
    <source>
        <dbReference type="ARBA" id="ARBA00022989"/>
    </source>
</evidence>
<dbReference type="SUPFAM" id="SSF48317">
    <property type="entry name" value="Acid phosphatase/Vanadium-dependent haloperoxidase"/>
    <property type="match status" value="1"/>
</dbReference>
<dbReference type="PANTHER" id="PTHR14969">
    <property type="entry name" value="SPHINGOSINE-1-PHOSPHATE PHOSPHOHYDROLASE"/>
    <property type="match status" value="1"/>
</dbReference>
<proteinExistence type="predicted"/>
<gene>
    <name evidence="9" type="ORF">J1792_13210</name>
</gene>
<reference evidence="9" key="1">
    <citation type="submission" date="2021-03" db="EMBL/GenBank/DDBJ databases">
        <title>Streptomyces strains.</title>
        <authorList>
            <person name="Lund M.B."/>
            <person name="Toerring T."/>
        </authorList>
    </citation>
    <scope>NUCLEOTIDE SEQUENCE</scope>
    <source>
        <strain evidence="9">JCM 4242</strain>
    </source>
</reference>
<keyword evidence="6 7" id="KW-0472">Membrane</keyword>
<comment type="subcellular location">
    <subcellularLocation>
        <location evidence="1">Cell membrane</location>
        <topology evidence="1">Multi-pass membrane protein</topology>
    </subcellularLocation>
</comment>
<evidence type="ECO:0000256" key="1">
    <source>
        <dbReference type="ARBA" id="ARBA00004651"/>
    </source>
</evidence>
<feature type="domain" description="Phosphatidic acid phosphatase type 2/haloperoxidase" evidence="8">
    <location>
        <begin position="66"/>
        <end position="180"/>
    </location>
</feature>
<feature type="transmembrane region" description="Helical" evidence="7">
    <location>
        <begin position="40"/>
        <end position="59"/>
    </location>
</feature>
<keyword evidence="2" id="KW-1003">Cell membrane</keyword>
<comment type="caution">
    <text evidence="9">The sequence shown here is derived from an EMBL/GenBank/DDBJ whole genome shotgun (WGS) entry which is preliminary data.</text>
</comment>
<evidence type="ECO:0000256" key="7">
    <source>
        <dbReference type="SAM" id="Phobius"/>
    </source>
</evidence>
<dbReference type="PANTHER" id="PTHR14969:SF62">
    <property type="entry name" value="DECAPRENYLPHOSPHORYL-5-PHOSPHORIBOSE PHOSPHATASE RV3807C-RELATED"/>
    <property type="match status" value="1"/>
</dbReference>
<dbReference type="Proteomes" id="UP000664781">
    <property type="component" value="Unassembled WGS sequence"/>
</dbReference>
<keyword evidence="10" id="KW-1185">Reference proteome</keyword>
<keyword evidence="3 7" id="KW-0812">Transmembrane</keyword>
<keyword evidence="4" id="KW-0378">Hydrolase</keyword>
<dbReference type="InterPro" id="IPR000326">
    <property type="entry name" value="PAP2/HPO"/>
</dbReference>
<dbReference type="Pfam" id="PF01569">
    <property type="entry name" value="PAP2"/>
    <property type="match status" value="1"/>
</dbReference>
<dbReference type="SMART" id="SM00014">
    <property type="entry name" value="acidPPc"/>
    <property type="match status" value="1"/>
</dbReference>
<dbReference type="AlphaFoldDB" id="A0A939FKI3"/>
<evidence type="ECO:0000256" key="6">
    <source>
        <dbReference type="ARBA" id="ARBA00023136"/>
    </source>
</evidence>
<accession>A0A939FKI3</accession>
<dbReference type="EMBL" id="JAFMOF010000002">
    <property type="protein sequence ID" value="MBO0653705.1"/>
    <property type="molecule type" value="Genomic_DNA"/>
</dbReference>
<feature type="transmembrane region" description="Helical" evidence="7">
    <location>
        <begin position="165"/>
        <end position="183"/>
    </location>
</feature>
<protein>
    <submittedName>
        <fullName evidence="9">Phosphatase PAP2 family protein</fullName>
    </submittedName>
</protein>
<name>A0A939FKI3_9ACTN</name>
<dbReference type="RefSeq" id="WP_086570069.1">
    <property type="nucleotide sequence ID" value="NZ_JAFMOF010000002.1"/>
</dbReference>
<evidence type="ECO:0000256" key="2">
    <source>
        <dbReference type="ARBA" id="ARBA00022475"/>
    </source>
</evidence>
<dbReference type="GO" id="GO:0005886">
    <property type="term" value="C:plasma membrane"/>
    <property type="evidence" value="ECO:0007669"/>
    <property type="project" value="UniProtKB-SubCell"/>
</dbReference>
<dbReference type="GO" id="GO:0016787">
    <property type="term" value="F:hydrolase activity"/>
    <property type="evidence" value="ECO:0007669"/>
    <property type="project" value="UniProtKB-KW"/>
</dbReference>
<dbReference type="Gene3D" id="1.20.144.10">
    <property type="entry name" value="Phosphatidic acid phosphatase type 2/haloperoxidase"/>
    <property type="match status" value="1"/>
</dbReference>
<evidence type="ECO:0000313" key="9">
    <source>
        <dbReference type="EMBL" id="MBO0653705.1"/>
    </source>
</evidence>
<dbReference type="InterPro" id="IPR036938">
    <property type="entry name" value="PAP2/HPO_sf"/>
</dbReference>
<keyword evidence="5 7" id="KW-1133">Transmembrane helix</keyword>
<organism evidence="9 10">
    <name type="scientific">Streptomyces triculaminicus</name>
    <dbReference type="NCBI Taxonomy" id="2816232"/>
    <lineage>
        <taxon>Bacteria</taxon>
        <taxon>Bacillati</taxon>
        <taxon>Actinomycetota</taxon>
        <taxon>Actinomycetes</taxon>
        <taxon>Kitasatosporales</taxon>
        <taxon>Streptomycetaceae</taxon>
        <taxon>Streptomyces</taxon>
    </lineage>
</organism>
<evidence type="ECO:0000256" key="3">
    <source>
        <dbReference type="ARBA" id="ARBA00022692"/>
    </source>
</evidence>
<evidence type="ECO:0000259" key="8">
    <source>
        <dbReference type="SMART" id="SM00014"/>
    </source>
</evidence>
<feature type="transmembrane region" description="Helical" evidence="7">
    <location>
        <begin position="142"/>
        <end position="159"/>
    </location>
</feature>
<evidence type="ECO:0000256" key="4">
    <source>
        <dbReference type="ARBA" id="ARBA00022801"/>
    </source>
</evidence>
<sequence length="206" mass="21574">MTTASGSPGLDGSAIDGGLYTDVTDFAHHTHWLNGAVSFYTTYGIALFGLLLLAGWWLARPRDARIMAAALVTPVAVVIAYLVNDGIKSLFQEARPCRALPHDFLIEACPPVNDYAFPSNHTTVAFAVAAGLLLVNRRLAALAWPAAILMAASRVYVGAHYPHDVLVGAIVGSVLGVAIVATTRRTAAQAVSKLRGGPARSLLGSA</sequence>
<evidence type="ECO:0000313" key="10">
    <source>
        <dbReference type="Proteomes" id="UP000664781"/>
    </source>
</evidence>
<feature type="transmembrane region" description="Helical" evidence="7">
    <location>
        <begin position="66"/>
        <end position="83"/>
    </location>
</feature>